<dbReference type="STRING" id="1209989.TepRe1_1059"/>
<dbReference type="KEGG" id="tae:TepiRe1_1157"/>
<dbReference type="AlphaFoldDB" id="F4LSE1"/>
<evidence type="ECO:0000313" key="2">
    <source>
        <dbReference type="Proteomes" id="UP000010802"/>
    </source>
</evidence>
<gene>
    <name evidence="1" type="ordered locus">TEPIRE1_1157</name>
</gene>
<dbReference type="Proteomes" id="UP000010802">
    <property type="component" value="Chromosome"/>
</dbReference>
<name>F4LSE1_TEPAE</name>
<accession>F4LSE1</accession>
<dbReference type="InterPro" id="IPR014918">
    <property type="entry name" value="Phage_tail_3"/>
</dbReference>
<proteinExistence type="predicted"/>
<dbReference type="Pfam" id="PF08813">
    <property type="entry name" value="Phage_tail_3"/>
    <property type="match status" value="1"/>
</dbReference>
<accession>L0S1W3</accession>
<dbReference type="HOGENOM" id="CLU_142175_0_0_9"/>
<sequence length="141" mass="15495">MAGISYNETKISYKEGSMTDFEEIDLLMEVPEIGGDPEKIDVTTLSDKHKKYIPGISDLGDLDFVFLFDNSTSTSNYRILKGLQDNDELATFKVEYPDGTGHQFDAYVTVKLAGGGVNTPATFTASMFLQSDITTTNPTET</sequence>
<dbReference type="OrthoDB" id="1929526at2"/>
<dbReference type="PATRIC" id="fig|1209989.3.peg.1269"/>
<reference evidence="2" key="1">
    <citation type="journal article" date="2013" name="Genome Announc.">
        <title>First genome sequence of a syntrophic acetate-oxidizing bacterium, Tepidanaerobacter acetatoxydans strain Re1.</title>
        <authorList>
            <person name="Manzoor S."/>
            <person name="Bongcam-Rudloff E."/>
            <person name="Schnurer A."/>
            <person name="Muller B."/>
        </authorList>
    </citation>
    <scope>NUCLEOTIDE SEQUENCE [LARGE SCALE GENOMIC DNA]</scope>
    <source>
        <strain evidence="2">Re1</strain>
    </source>
</reference>
<dbReference type="RefSeq" id="WP_013778130.1">
    <property type="nucleotide sequence ID" value="NC_015519.1"/>
</dbReference>
<dbReference type="Gene3D" id="4.10.410.40">
    <property type="match status" value="1"/>
</dbReference>
<evidence type="ECO:0000313" key="1">
    <source>
        <dbReference type="EMBL" id="CCP25878.1"/>
    </source>
</evidence>
<organism evidence="1 2">
    <name type="scientific">Tepidanaerobacter acetatoxydans (strain DSM 21804 / JCM 16047 / Re1)</name>
    <dbReference type="NCBI Taxonomy" id="1209989"/>
    <lineage>
        <taxon>Bacteria</taxon>
        <taxon>Bacillati</taxon>
        <taxon>Bacillota</taxon>
        <taxon>Clostridia</taxon>
        <taxon>Thermosediminibacterales</taxon>
        <taxon>Tepidanaerobacteraceae</taxon>
        <taxon>Tepidanaerobacter</taxon>
    </lineage>
</organism>
<keyword evidence="2" id="KW-1185">Reference proteome</keyword>
<dbReference type="EMBL" id="HF563609">
    <property type="protein sequence ID" value="CCP25878.1"/>
    <property type="molecule type" value="Genomic_DNA"/>
</dbReference>
<dbReference type="eggNOG" id="ENOG5031TAW">
    <property type="taxonomic scope" value="Bacteria"/>
</dbReference>
<protein>
    <submittedName>
        <fullName evidence="1">Putative Major tail protein</fullName>
    </submittedName>
</protein>
<dbReference type="KEGG" id="tep:TepRe1_1059"/>